<feature type="transmembrane region" description="Helical" evidence="7">
    <location>
        <begin position="452"/>
        <end position="470"/>
    </location>
</feature>
<evidence type="ECO:0000256" key="2">
    <source>
        <dbReference type="ARBA" id="ARBA00022475"/>
    </source>
</evidence>
<dbReference type="GO" id="GO:0005886">
    <property type="term" value="C:plasma membrane"/>
    <property type="evidence" value="ECO:0007669"/>
    <property type="project" value="UniProtKB-SubCell"/>
</dbReference>
<proteinExistence type="inferred from homology"/>
<keyword evidence="3 7" id="KW-0812">Transmembrane</keyword>
<dbReference type="OrthoDB" id="8670769at2"/>
<comment type="subcellular location">
    <subcellularLocation>
        <location evidence="1">Cell membrane</location>
        <topology evidence="1">Multi-pass membrane protein</topology>
    </subcellularLocation>
</comment>
<dbReference type="Proteomes" id="UP000270342">
    <property type="component" value="Unassembled WGS sequence"/>
</dbReference>
<feature type="transmembrane region" description="Helical" evidence="7">
    <location>
        <begin position="402"/>
        <end position="418"/>
    </location>
</feature>
<feature type="domain" description="Integral membrane protein YccS N-terminal" evidence="8">
    <location>
        <begin position="69"/>
        <end position="346"/>
    </location>
</feature>
<keyword evidence="11" id="KW-1185">Reference proteome</keyword>
<feature type="transmembrane region" description="Helical" evidence="7">
    <location>
        <begin position="523"/>
        <end position="543"/>
    </location>
</feature>
<evidence type="ECO:0000313" key="10">
    <source>
        <dbReference type="EMBL" id="RKP50272.1"/>
    </source>
</evidence>
<dbReference type="AlphaFoldDB" id="A0A494XKK2"/>
<comment type="similarity">
    <text evidence="6">Belongs to the YccS/YhfK family.</text>
</comment>
<gene>
    <name evidence="10" type="ORF">D7S86_19335</name>
</gene>
<feature type="transmembrane region" description="Helical" evidence="7">
    <location>
        <begin position="69"/>
        <end position="86"/>
    </location>
</feature>
<dbReference type="EMBL" id="RBZU01000009">
    <property type="protein sequence ID" value="RKP50272.1"/>
    <property type="molecule type" value="Genomic_DNA"/>
</dbReference>
<dbReference type="Pfam" id="PF13515">
    <property type="entry name" value="FUSC_2"/>
    <property type="match status" value="1"/>
</dbReference>
<evidence type="ECO:0000259" key="9">
    <source>
        <dbReference type="Pfam" id="PF13515"/>
    </source>
</evidence>
<evidence type="ECO:0000256" key="4">
    <source>
        <dbReference type="ARBA" id="ARBA00022989"/>
    </source>
</evidence>
<accession>A0A494XKK2</accession>
<evidence type="ECO:0000259" key="8">
    <source>
        <dbReference type="Pfam" id="PF12805"/>
    </source>
</evidence>
<dbReference type="RefSeq" id="WP_121088490.1">
    <property type="nucleotide sequence ID" value="NZ_RBZU01000009.1"/>
</dbReference>
<evidence type="ECO:0000256" key="7">
    <source>
        <dbReference type="SAM" id="Phobius"/>
    </source>
</evidence>
<dbReference type="PANTHER" id="PTHR30509">
    <property type="entry name" value="P-HYDROXYBENZOIC ACID EFFLUX PUMP SUBUNIT-RELATED"/>
    <property type="match status" value="1"/>
</dbReference>
<comment type="caution">
    <text evidence="10">The sequence shown here is derived from an EMBL/GenBank/DDBJ whole genome shotgun (WGS) entry which is preliminary data.</text>
</comment>
<protein>
    <submittedName>
        <fullName evidence="10">AraE protein</fullName>
    </submittedName>
</protein>
<evidence type="ECO:0000256" key="1">
    <source>
        <dbReference type="ARBA" id="ARBA00004651"/>
    </source>
</evidence>
<evidence type="ECO:0000256" key="5">
    <source>
        <dbReference type="ARBA" id="ARBA00023136"/>
    </source>
</evidence>
<feature type="transmembrane region" description="Helical" evidence="7">
    <location>
        <begin position="92"/>
        <end position="112"/>
    </location>
</feature>
<dbReference type="InterPro" id="IPR049453">
    <property type="entry name" value="Memb_transporter_dom"/>
</dbReference>
<evidence type="ECO:0000313" key="11">
    <source>
        <dbReference type="Proteomes" id="UP000270342"/>
    </source>
</evidence>
<dbReference type="InterPro" id="IPR032692">
    <property type="entry name" value="YccS_N"/>
</dbReference>
<feature type="domain" description="Integral membrane bound transporter" evidence="9">
    <location>
        <begin position="413"/>
        <end position="534"/>
    </location>
</feature>
<dbReference type="Pfam" id="PF12805">
    <property type="entry name" value="FUSC-like"/>
    <property type="match status" value="1"/>
</dbReference>
<keyword evidence="5 7" id="KW-0472">Membrane</keyword>
<evidence type="ECO:0000256" key="6">
    <source>
        <dbReference type="ARBA" id="ARBA00043993"/>
    </source>
</evidence>
<keyword evidence="4 7" id="KW-1133">Transmembrane helix</keyword>
<keyword evidence="2" id="KW-1003">Cell membrane</keyword>
<sequence>MRYSTEIRKFLYSQYFYGGLRIAFGVSFPVILCVLVLHDTDLGFTISAGALAACAVDMPGPIKYKHNEMLSCAVLGFASALVTGLVTPWPVALFVTVVALSFTLSLTVVYGFRWPQIGFATLFMMILTMDERFTVVEAFENAGWILAGGLWYTYWSTALSTLLRDRIEQQAIADNLFALAEYVRARAAFYDPQRDLDECYRNLVLRQIPTVDKQDAARDIALRNLPKLENGQLDARRTVLFNLFINTVDLHEGVLAAHTDYPLVRSTFGDADLMLFFRDLLDKLADDLEHVGLAVLRDTPVDERTHTKAEFRAIEYEIEQLRKKHYPAQHPEAYSAVVASYRRIWSAARVLDKMRANTHRDIAVQKPEMPIDKALDRFLVTRRVQWRLLLSNLTMASPSFRHALRVAIAVALGFWLGKILPLTHSYWICMTTIIILKPGFSMTRQRNAQRIIGTAIGCAASVALVLSIHNRDIELAIMAACMVMSYSLTIFNYTASVAFTSAFVLILYHLLAPASMRLIGERAIDTAVGCALAIGSSYLFPYWEYRLMRPAVNEVIASMRRYLDAVWPRGAEAAGAANAGASAPSSASSSSASASGLAAAQVAPAAPLMQRGKLGEQLGARAGSRSPTRAADAVIDADFTRRLARKNMHVAFANLGNAFQRMMLEPKSQQRFVAELNDLLVQSHTLGSQMAAATPLFVAPPAPEADLPKLDAALGDVRANLVHAEQGDLSAQTGDPRERSRVLDTLVVALEKDPSTSPETIQDLKLLVHQTKQMIAVSERIRKDAAAIRLPA</sequence>
<evidence type="ECO:0000256" key="3">
    <source>
        <dbReference type="ARBA" id="ARBA00022692"/>
    </source>
</evidence>
<feature type="transmembrane region" description="Helical" evidence="7">
    <location>
        <begin position="20"/>
        <end position="38"/>
    </location>
</feature>
<feature type="transmembrane region" description="Helical" evidence="7">
    <location>
        <begin position="490"/>
        <end position="511"/>
    </location>
</feature>
<name>A0A494XKK2_9BURK</name>
<organism evidence="10 11">
    <name type="scientific">Pararobbsia silviterrae</name>
    <dbReference type="NCBI Taxonomy" id="1792498"/>
    <lineage>
        <taxon>Bacteria</taxon>
        <taxon>Pseudomonadati</taxon>
        <taxon>Pseudomonadota</taxon>
        <taxon>Betaproteobacteria</taxon>
        <taxon>Burkholderiales</taxon>
        <taxon>Burkholderiaceae</taxon>
        <taxon>Pararobbsia</taxon>
    </lineage>
</organism>
<reference evidence="10 11" key="1">
    <citation type="submission" date="2018-10" db="EMBL/GenBank/DDBJ databases">
        <title>Robbsia sp. DHC34, isolated from soil.</title>
        <authorList>
            <person name="Gao Z.-H."/>
            <person name="Qiu L.-H."/>
        </authorList>
    </citation>
    <scope>NUCLEOTIDE SEQUENCE [LARGE SCALE GENOMIC DNA]</scope>
    <source>
        <strain evidence="10 11">DHC34</strain>
    </source>
</reference>
<dbReference type="PANTHER" id="PTHR30509:SF8">
    <property type="entry name" value="INNER MEMBRANE PROTEIN YCCS"/>
    <property type="match status" value="1"/>
</dbReference>